<sequence length="504" mass="56886">MASLSTVPLRTSDRPDRPTTRRRRGKELGGLGRPRVRHRPCPQPVRQATHRQIHPVPGLEGPHQAAPLHLSESDQALFDRHGYSSCKQVAVGRSSVGWVDLVCGIVLARNLFDKRPIVKFIPFPASRARITDEYNNPYYTPEYFCDVVCSGDLIKFVEIDFANPDCRTTGKSWRATTWCRRVCWDDWRRRCTVDVDDVSVDQSYSALLPELLDEETQEPELRNLEFLIPTLGVHDDDLLYMLARGGGGTGDGTVWVVAVDMRRAVMEAFVPVSTEMGYTVTMYCPCAFPKYLDGDLIMALGASMEAETAADNTADTNISTSNQNFSDEEDSDYQGDRFSDYWCAESLEGYALPFYGEEGGQVFSDEEGSDQGNGIGTWCGQSYYGEARYGYCEEDEGGGGGDMGNPMDNADVFGELPQYVSDPDPDPRANRRKEKKKMRRRKKKENRRRSKEQEQEQEQKHHPLLQLVRFLDDRPELHPICFVACVLIAIVVREFLGTNPWQAG</sequence>
<dbReference type="EnsemblPlants" id="EMT19844">
    <property type="protein sequence ID" value="EMT19844"/>
    <property type="gene ID" value="F775_00400"/>
</dbReference>
<proteinExistence type="predicted"/>
<accession>R7WG94</accession>
<name>R7WG94_AEGTA</name>
<feature type="compositionally biased region" description="Basic residues" evidence="1">
    <location>
        <begin position="430"/>
        <end position="450"/>
    </location>
</feature>
<evidence type="ECO:0000313" key="2">
    <source>
        <dbReference type="EnsemblPlants" id="EMT19844"/>
    </source>
</evidence>
<dbReference type="AlphaFoldDB" id="R7WG94"/>
<dbReference type="PANTHER" id="PTHR33074:SF134">
    <property type="entry name" value="EXPRESSED PROTEIN"/>
    <property type="match status" value="1"/>
</dbReference>
<dbReference type="InterPro" id="IPR011676">
    <property type="entry name" value="DUF1618"/>
</dbReference>
<feature type="region of interest" description="Disordered" evidence="1">
    <location>
        <begin position="1"/>
        <end position="47"/>
    </location>
</feature>
<feature type="compositionally biased region" description="Basic and acidic residues" evidence="1">
    <location>
        <begin position="451"/>
        <end position="460"/>
    </location>
</feature>
<organism evidence="2">
    <name type="scientific">Aegilops tauschii</name>
    <name type="common">Tausch's goatgrass</name>
    <name type="synonym">Aegilops squarrosa</name>
    <dbReference type="NCBI Taxonomy" id="37682"/>
    <lineage>
        <taxon>Eukaryota</taxon>
        <taxon>Viridiplantae</taxon>
        <taxon>Streptophyta</taxon>
        <taxon>Embryophyta</taxon>
        <taxon>Tracheophyta</taxon>
        <taxon>Spermatophyta</taxon>
        <taxon>Magnoliopsida</taxon>
        <taxon>Liliopsida</taxon>
        <taxon>Poales</taxon>
        <taxon>Poaceae</taxon>
        <taxon>BOP clade</taxon>
        <taxon>Pooideae</taxon>
        <taxon>Triticodae</taxon>
        <taxon>Triticeae</taxon>
        <taxon>Triticinae</taxon>
        <taxon>Aegilops</taxon>
    </lineage>
</organism>
<dbReference type="PANTHER" id="PTHR33074">
    <property type="entry name" value="EXPRESSED PROTEIN-RELATED"/>
    <property type="match status" value="1"/>
</dbReference>
<feature type="region of interest" description="Disordered" evidence="1">
    <location>
        <begin position="399"/>
        <end position="460"/>
    </location>
</feature>
<dbReference type="Pfam" id="PF07762">
    <property type="entry name" value="DUF1618"/>
    <property type="match status" value="1"/>
</dbReference>
<evidence type="ECO:0000256" key="1">
    <source>
        <dbReference type="SAM" id="MobiDB-lite"/>
    </source>
</evidence>
<reference evidence="2" key="1">
    <citation type="submission" date="2015-06" db="UniProtKB">
        <authorList>
            <consortium name="EnsemblPlants"/>
        </authorList>
    </citation>
    <scope>IDENTIFICATION</scope>
</reference>
<feature type="region of interest" description="Disordered" evidence="1">
    <location>
        <begin position="313"/>
        <end position="333"/>
    </location>
</feature>
<protein>
    <submittedName>
        <fullName evidence="2">Uncharacterized protein</fullName>
    </submittedName>
</protein>